<dbReference type="STRING" id="158607.A0A2P5HTA0"/>
<dbReference type="OrthoDB" id="5835829at2759"/>
<accession>A0A2P5HTA0</accession>
<evidence type="ECO:0000313" key="3">
    <source>
        <dbReference type="EMBL" id="POS73488.1"/>
    </source>
</evidence>
<dbReference type="Proteomes" id="UP000094444">
    <property type="component" value="Unassembled WGS sequence"/>
</dbReference>
<dbReference type="AlphaFoldDB" id="A0A2P5HTA0"/>
<reference evidence="3" key="1">
    <citation type="submission" date="2017-09" db="EMBL/GenBank/DDBJ databases">
        <title>Polyketide synthases of a Diaporthe helianthi virulent isolate.</title>
        <authorList>
            <person name="Baroncelli R."/>
        </authorList>
    </citation>
    <scope>NUCLEOTIDE SEQUENCE [LARGE SCALE GENOMIC DNA]</scope>
    <source>
        <strain evidence="3">7/96</strain>
    </source>
</reference>
<sequence length="492" mass="54710">MTTPGDQQHVKRPAQLLFVCHPLTGHITPALRVASELHRRGWPVTFLGPTTHRQRICGSGVDFVPLQGEADIDDLLYYSPENPAPPVPGYHSLLWYERALVDVEKHCLEPIPAQWRCVKEALTSLQERNPDLPVVVISEAFFHGILPLFLGAELPDGVKRPRTLCLSITPPAIRSVDLPPFGHPLPFSQSAEGRARNADIWDNFEEETVPLKKLFDTKLSEAGATRLPPGPVLEGLNYTSHDAILQVGVPSFEYPRSDWPEQFRFLGFLPLAAPPPNGYPNLPGWWDELTSNTSKRVVVVAQGTVETDPNDLIIPTIEALRERDDVLVVAIMGRKGASLPPDFDLPRHALVTDYLHYDAVLPHASVWVHNGGYGAITHGIAHGVPMVVAGEGQDKPENVKRVRYSGIGVGLGTPRPGVQNLRVSLEAVLGEPTFKTRVEVLRQETEDLDCFGRVEDSILQCCTRYLELSRFPQRQILDQLRLALIIALEWRE</sequence>
<keyword evidence="1" id="KW-0808">Transferase</keyword>
<dbReference type="Gene3D" id="3.40.50.2000">
    <property type="entry name" value="Glycogen Phosphorylase B"/>
    <property type="match status" value="2"/>
</dbReference>
<dbReference type="PANTHER" id="PTHR48050:SF13">
    <property type="entry name" value="STEROL 3-BETA-GLUCOSYLTRANSFERASE UGT80A2"/>
    <property type="match status" value="1"/>
</dbReference>
<name>A0A2P5HTA0_DIAHE</name>
<dbReference type="GO" id="GO:0008194">
    <property type="term" value="F:UDP-glycosyltransferase activity"/>
    <property type="evidence" value="ECO:0007669"/>
    <property type="project" value="InterPro"/>
</dbReference>
<comment type="caution">
    <text evidence="3">The sequence shown here is derived from an EMBL/GenBank/DDBJ whole genome shotgun (WGS) entry which is preliminary data.</text>
</comment>
<gene>
    <name evidence="3" type="ORF">DHEL01_v208123</name>
</gene>
<dbReference type="InterPro" id="IPR010610">
    <property type="entry name" value="EryCIII-like_C"/>
</dbReference>
<dbReference type="EMBL" id="MAVT02000790">
    <property type="protein sequence ID" value="POS73488.1"/>
    <property type="molecule type" value="Genomic_DNA"/>
</dbReference>
<dbReference type="InterPro" id="IPR050426">
    <property type="entry name" value="Glycosyltransferase_28"/>
</dbReference>
<dbReference type="SUPFAM" id="SSF53756">
    <property type="entry name" value="UDP-Glycosyltransferase/glycogen phosphorylase"/>
    <property type="match status" value="1"/>
</dbReference>
<evidence type="ECO:0000259" key="2">
    <source>
        <dbReference type="Pfam" id="PF06722"/>
    </source>
</evidence>
<organism evidence="3 4">
    <name type="scientific">Diaporthe helianthi</name>
    <dbReference type="NCBI Taxonomy" id="158607"/>
    <lineage>
        <taxon>Eukaryota</taxon>
        <taxon>Fungi</taxon>
        <taxon>Dikarya</taxon>
        <taxon>Ascomycota</taxon>
        <taxon>Pezizomycotina</taxon>
        <taxon>Sordariomycetes</taxon>
        <taxon>Sordariomycetidae</taxon>
        <taxon>Diaporthales</taxon>
        <taxon>Diaporthaceae</taxon>
        <taxon>Diaporthe</taxon>
    </lineage>
</organism>
<dbReference type="InParanoid" id="A0A2P5HTA0"/>
<dbReference type="PANTHER" id="PTHR48050">
    <property type="entry name" value="STEROL 3-BETA-GLUCOSYLTRANSFERASE"/>
    <property type="match status" value="1"/>
</dbReference>
<dbReference type="InterPro" id="IPR002213">
    <property type="entry name" value="UDP_glucos_trans"/>
</dbReference>
<evidence type="ECO:0000256" key="1">
    <source>
        <dbReference type="ARBA" id="ARBA00022679"/>
    </source>
</evidence>
<dbReference type="Pfam" id="PF06722">
    <property type="entry name" value="EryCIII-like_C"/>
    <property type="match status" value="1"/>
</dbReference>
<proteinExistence type="predicted"/>
<feature type="domain" description="Erythromycin biosynthesis protein CIII-like C-terminal" evidence="2">
    <location>
        <begin position="320"/>
        <end position="445"/>
    </location>
</feature>
<dbReference type="GO" id="GO:0016758">
    <property type="term" value="F:hexosyltransferase activity"/>
    <property type="evidence" value="ECO:0007669"/>
    <property type="project" value="UniProtKB-ARBA"/>
</dbReference>
<protein>
    <submittedName>
        <fullName evidence="3">Glycosyltransferase</fullName>
    </submittedName>
</protein>
<dbReference type="CDD" id="cd03784">
    <property type="entry name" value="GT1_Gtf-like"/>
    <property type="match status" value="1"/>
</dbReference>
<keyword evidence="4" id="KW-1185">Reference proteome</keyword>
<evidence type="ECO:0000313" key="4">
    <source>
        <dbReference type="Proteomes" id="UP000094444"/>
    </source>
</evidence>